<evidence type="ECO:0000256" key="2">
    <source>
        <dbReference type="ARBA" id="ARBA00022692"/>
    </source>
</evidence>
<name>R7RUZ4_9CLOT</name>
<evidence type="ECO:0000313" key="8">
    <source>
        <dbReference type="Proteomes" id="UP000014923"/>
    </source>
</evidence>
<feature type="transmembrane region" description="Helical" evidence="5">
    <location>
        <begin position="201"/>
        <end position="222"/>
    </location>
</feature>
<dbReference type="CDD" id="cd06261">
    <property type="entry name" value="TM_PBP2"/>
    <property type="match status" value="1"/>
</dbReference>
<dbReference type="AlphaFoldDB" id="R7RUZ4"/>
<dbReference type="InterPro" id="IPR035906">
    <property type="entry name" value="MetI-like_sf"/>
</dbReference>
<dbReference type="RefSeq" id="WP_018663292.1">
    <property type="nucleotide sequence ID" value="NZ_HF952018.1"/>
</dbReference>
<comment type="subcellular location">
    <subcellularLocation>
        <location evidence="1">Membrane</location>
        <topology evidence="1">Multi-pass membrane protein</topology>
    </subcellularLocation>
</comment>
<evidence type="ECO:0000259" key="6">
    <source>
        <dbReference type="PROSITE" id="PS50928"/>
    </source>
</evidence>
<keyword evidence="2 5" id="KW-0812">Transmembrane</keyword>
<feature type="transmembrane region" description="Helical" evidence="5">
    <location>
        <begin position="156"/>
        <end position="181"/>
    </location>
</feature>
<dbReference type="GO" id="GO:0016020">
    <property type="term" value="C:membrane"/>
    <property type="evidence" value="ECO:0007669"/>
    <property type="project" value="UniProtKB-SubCell"/>
</dbReference>
<organism evidence="7 8">
    <name type="scientific">Thermobrachium celere DSM 8682</name>
    <dbReference type="NCBI Taxonomy" id="941824"/>
    <lineage>
        <taxon>Bacteria</taxon>
        <taxon>Bacillati</taxon>
        <taxon>Bacillota</taxon>
        <taxon>Clostridia</taxon>
        <taxon>Eubacteriales</taxon>
        <taxon>Clostridiaceae</taxon>
        <taxon>Thermobrachium</taxon>
    </lineage>
</organism>
<dbReference type="NCBIfam" id="NF038017">
    <property type="entry name" value="ABC_perm1"/>
    <property type="match status" value="1"/>
</dbReference>
<sequence length="229" mass="25433">MKDIYQGIIGALKLIISFDRNIIEIVLLSLYVSFMSTAISSLIGIFLALLITIEDFKFKKRLISIINTLMSIPPVVAGLIVYILFSRNGPLGYIGILFTPKAMIVAQVIIIVPIITGTAINIINTKGSYILDELYNLNADRKSRYILIFKELRQNILSTVFLGFSRAISEVGAVMLVGGNIEHKTRVMTTYIVLQTSMGNFDRAIAIGIILLIVSFMVNLIISKLNRES</sequence>
<dbReference type="HOGENOM" id="CLU_016047_14_2_9"/>
<comment type="caution">
    <text evidence="7">The sequence shown here is derived from an EMBL/GenBank/DDBJ whole genome shotgun (WGS) entry which is preliminary data.</text>
</comment>
<dbReference type="EMBL" id="CAVN010000099">
    <property type="protein sequence ID" value="CDF59411.1"/>
    <property type="molecule type" value="Genomic_DNA"/>
</dbReference>
<reference evidence="7" key="1">
    <citation type="submission" date="2013-03" db="EMBL/GenBank/DDBJ databases">
        <title>Draft genome sequence of the hydrogen-ethanol-producing anaerobic alkalithermophilic Caloramator celere.</title>
        <authorList>
            <person name="Ciranna A."/>
            <person name="Larjo A."/>
            <person name="Kivisto A."/>
            <person name="Santala V."/>
            <person name="Roos C."/>
            <person name="Karp M."/>
        </authorList>
    </citation>
    <scope>NUCLEOTIDE SEQUENCE [LARGE SCALE GENOMIC DNA]</scope>
    <source>
        <strain evidence="7">DSM 8682</strain>
    </source>
</reference>
<gene>
    <name evidence="7" type="ORF">TCEL_00877</name>
</gene>
<dbReference type="Gene3D" id="1.10.3720.10">
    <property type="entry name" value="MetI-like"/>
    <property type="match status" value="1"/>
</dbReference>
<dbReference type="PANTHER" id="PTHR43632:SF1">
    <property type="entry name" value="PERMEASE COMPONENT OF TUNGSTATE ABC TRANSPORTER"/>
    <property type="match status" value="1"/>
</dbReference>
<keyword evidence="3 5" id="KW-1133">Transmembrane helix</keyword>
<evidence type="ECO:0000256" key="4">
    <source>
        <dbReference type="ARBA" id="ARBA00023136"/>
    </source>
</evidence>
<dbReference type="InterPro" id="IPR000515">
    <property type="entry name" value="MetI-like"/>
</dbReference>
<keyword evidence="4 5" id="KW-0472">Membrane</keyword>
<protein>
    <submittedName>
        <fullName evidence="7">ABC-type tungstate transport system, permease protein</fullName>
    </submittedName>
</protein>
<dbReference type="Proteomes" id="UP000014923">
    <property type="component" value="Unassembled WGS sequence"/>
</dbReference>
<dbReference type="eggNOG" id="COG4662">
    <property type="taxonomic scope" value="Bacteria"/>
</dbReference>
<feature type="domain" description="ABC transmembrane type-1" evidence="6">
    <location>
        <begin position="26"/>
        <end position="222"/>
    </location>
</feature>
<evidence type="ECO:0000256" key="1">
    <source>
        <dbReference type="ARBA" id="ARBA00004141"/>
    </source>
</evidence>
<dbReference type="PROSITE" id="PS50928">
    <property type="entry name" value="ABC_TM1"/>
    <property type="match status" value="1"/>
</dbReference>
<accession>R7RUZ4</accession>
<proteinExistence type="predicted"/>
<dbReference type="GO" id="GO:0055085">
    <property type="term" value="P:transmembrane transport"/>
    <property type="evidence" value="ECO:0007669"/>
    <property type="project" value="InterPro"/>
</dbReference>
<keyword evidence="8" id="KW-1185">Reference proteome</keyword>
<dbReference type="PANTHER" id="PTHR43632">
    <property type="entry name" value="PERMEASE COMPONENT OF TUNGSTATE ABC TRANSPORTER"/>
    <property type="match status" value="1"/>
</dbReference>
<feature type="transmembrane region" description="Helical" evidence="5">
    <location>
        <begin position="104"/>
        <end position="123"/>
    </location>
</feature>
<feature type="transmembrane region" description="Helical" evidence="5">
    <location>
        <begin position="22"/>
        <end position="50"/>
    </location>
</feature>
<dbReference type="InterPro" id="IPR049783">
    <property type="entry name" value="ABC_perm_TupB-like"/>
</dbReference>
<evidence type="ECO:0000256" key="3">
    <source>
        <dbReference type="ARBA" id="ARBA00022989"/>
    </source>
</evidence>
<feature type="transmembrane region" description="Helical" evidence="5">
    <location>
        <begin position="62"/>
        <end position="84"/>
    </location>
</feature>
<dbReference type="SUPFAM" id="SSF161098">
    <property type="entry name" value="MetI-like"/>
    <property type="match status" value="1"/>
</dbReference>
<evidence type="ECO:0000256" key="5">
    <source>
        <dbReference type="SAM" id="Phobius"/>
    </source>
</evidence>
<evidence type="ECO:0000313" key="7">
    <source>
        <dbReference type="EMBL" id="CDF59411.1"/>
    </source>
</evidence>